<reference evidence="1 2" key="1">
    <citation type="submission" date="2020-02" db="EMBL/GenBank/DDBJ databases">
        <title>Genome assembly of a novel Clostridium senegalense strain.</title>
        <authorList>
            <person name="Gupta T.B."/>
            <person name="Jauregui R."/>
            <person name="Maclean P."/>
            <person name="Nawarathana A."/>
            <person name="Brightwell G."/>
        </authorList>
    </citation>
    <scope>NUCLEOTIDE SEQUENCE [LARGE SCALE GENOMIC DNA]</scope>
    <source>
        <strain evidence="1 2">AGRFS4</strain>
    </source>
</reference>
<evidence type="ECO:0000313" key="1">
    <source>
        <dbReference type="EMBL" id="NEU05900.1"/>
    </source>
</evidence>
<evidence type="ECO:0000313" key="2">
    <source>
        <dbReference type="Proteomes" id="UP000481872"/>
    </source>
</evidence>
<dbReference type="AlphaFoldDB" id="A0A6M0H5B1"/>
<proteinExistence type="predicted"/>
<keyword evidence="2" id="KW-1185">Reference proteome</keyword>
<dbReference type="Proteomes" id="UP000481872">
    <property type="component" value="Unassembled WGS sequence"/>
</dbReference>
<comment type="caution">
    <text evidence="1">The sequence shown here is derived from an EMBL/GenBank/DDBJ whole genome shotgun (WGS) entry which is preliminary data.</text>
</comment>
<dbReference type="RefSeq" id="WP_199870528.1">
    <property type="nucleotide sequence ID" value="NZ_JAAGPU010000028.1"/>
</dbReference>
<name>A0A6M0H5B1_9CLOT</name>
<accession>A0A6M0H5B1</accession>
<dbReference type="EMBL" id="JAAGPU010000028">
    <property type="protein sequence ID" value="NEU05900.1"/>
    <property type="molecule type" value="Genomic_DNA"/>
</dbReference>
<protein>
    <submittedName>
        <fullName evidence="1">Uncharacterized protein</fullName>
    </submittedName>
</protein>
<sequence length="396" mass="46239">MVNKKLEFYYFGDEGKFDEFNPSYVCNKKYVAEILYIISASEPYSMDMFKISNRLKINVEKVENIILSLKKIRAIDERNRGYSINFPVFLEEDIKILDVFLKDVGKIIGDRVISLSDKIENEILKLNCIKSNSVERVLYHIICDEIFDGVAFEFFANKNIFSVSKSQPGGRDYIIVAYEKSEKIECHSNKLLCSSNNYRADDVLFNSFGDGNGFRKDMYRYFRMIPKSIEEGIEFHSLNIAYMDILDDFNNIITKECGSLIKNIFTNNRKYVDLNNNERKLANFLIELNYLNLDKDNGYLNIDVPVFLNSERDIIQRIGEIILLDILPCVEKIFMELKRSMDKLTSIKHEVSIKDIGNELWHQIFGYTNEYLVKNEFVATPKFKEGEGRYLQSIVI</sequence>
<organism evidence="1 2">
    <name type="scientific">Clostridium senegalense</name>
    <dbReference type="NCBI Taxonomy" id="1465809"/>
    <lineage>
        <taxon>Bacteria</taxon>
        <taxon>Bacillati</taxon>
        <taxon>Bacillota</taxon>
        <taxon>Clostridia</taxon>
        <taxon>Eubacteriales</taxon>
        <taxon>Clostridiaceae</taxon>
        <taxon>Clostridium</taxon>
    </lineage>
</organism>
<gene>
    <name evidence="1" type="ORF">G3M99_13770</name>
</gene>